<dbReference type="InterPro" id="IPR056622">
    <property type="entry name" value="ARM_FBXO47"/>
</dbReference>
<feature type="non-terminal residue" evidence="2">
    <location>
        <position position="1"/>
    </location>
</feature>
<dbReference type="OrthoDB" id="5785977at2759"/>
<dbReference type="InterPro" id="IPR038946">
    <property type="entry name" value="FBXO47"/>
</dbReference>
<keyword evidence="3" id="KW-1185">Reference proteome</keyword>
<gene>
    <name evidence="2" type="ORF">NOO_LOCUS5844</name>
</gene>
<evidence type="ECO:0000259" key="1">
    <source>
        <dbReference type="Pfam" id="PF24467"/>
    </source>
</evidence>
<dbReference type="EMBL" id="UYRW01001666">
    <property type="protein sequence ID" value="VDK79753.1"/>
    <property type="molecule type" value="Genomic_DNA"/>
</dbReference>
<sequence length="468" mass="54582">YIHEKINQKKREMQRNIQQRILKCRLNDHEFHNGNGEKWQNHDKLSIAHVDRINMHSRIINFSNRKRKYISEQKICNASTSKVDTIQIKRSVSLETPLGFFQILPRELLHDLFDRISVHQLIIISLTSSIFNSEVRRYLLLENASRKFLAETTTHMMKNIADLDPFYVWGILLKASTIIMDSWSRRSFLASFYCKNGNIINWPGWGRCFMAFCEKWDFHECEALMYMVLYFTELNQLLCEVLREEAGKYPSLEMEIRERLRGLFLSHSAKDERDYGFWISAILRTQETTKLQGKLFMIIFGPLKFIEIGRQIIDWEVLCNGSIILEHLHAKLLGPLVLGIHHLMSISNLGYYAWTNSQLSILMEEISTIPCIWTLDNFAALLALCPQIFRIALFTRLSEGRMNEAAHIFHAVKTILHRRGIFVNAAISDVMLKIFRALPEINRRLFLSSLLKTESDQLSGLLLATPCN</sequence>
<accession>A0A3P6TA08</accession>
<evidence type="ECO:0000313" key="3">
    <source>
        <dbReference type="Proteomes" id="UP000271087"/>
    </source>
</evidence>
<dbReference type="PANTHER" id="PTHR34098">
    <property type="entry name" value="F-BOX ONLY PROTEIN 47"/>
    <property type="match status" value="1"/>
</dbReference>
<dbReference type="PANTHER" id="PTHR34098:SF1">
    <property type="entry name" value="F-BOX ONLY PROTEIN 47"/>
    <property type="match status" value="1"/>
</dbReference>
<dbReference type="Pfam" id="PF24467">
    <property type="entry name" value="ARM_FBXO47"/>
    <property type="match status" value="1"/>
</dbReference>
<protein>
    <recommendedName>
        <fullName evidence="1">FBXO47 ARM repeats region domain-containing protein</fullName>
    </recommendedName>
</protein>
<proteinExistence type="predicted"/>
<name>A0A3P6TA08_ONCOC</name>
<organism evidence="2 3">
    <name type="scientific">Onchocerca ochengi</name>
    <name type="common">Filarial nematode worm</name>
    <dbReference type="NCBI Taxonomy" id="42157"/>
    <lineage>
        <taxon>Eukaryota</taxon>
        <taxon>Metazoa</taxon>
        <taxon>Ecdysozoa</taxon>
        <taxon>Nematoda</taxon>
        <taxon>Chromadorea</taxon>
        <taxon>Rhabditida</taxon>
        <taxon>Spirurina</taxon>
        <taxon>Spiruromorpha</taxon>
        <taxon>Filarioidea</taxon>
        <taxon>Onchocercidae</taxon>
        <taxon>Onchocerca</taxon>
    </lineage>
</organism>
<dbReference type="Proteomes" id="UP000271087">
    <property type="component" value="Unassembled WGS sequence"/>
</dbReference>
<feature type="domain" description="FBXO47 ARM repeats region" evidence="1">
    <location>
        <begin position="231"/>
        <end position="462"/>
    </location>
</feature>
<dbReference type="AlphaFoldDB" id="A0A3P6TA08"/>
<reference evidence="2 3" key="1">
    <citation type="submission" date="2018-08" db="EMBL/GenBank/DDBJ databases">
        <authorList>
            <person name="Laetsch R D."/>
            <person name="Stevens L."/>
            <person name="Kumar S."/>
            <person name="Blaxter L. M."/>
        </authorList>
    </citation>
    <scope>NUCLEOTIDE SEQUENCE [LARGE SCALE GENOMIC DNA]</scope>
</reference>
<evidence type="ECO:0000313" key="2">
    <source>
        <dbReference type="EMBL" id="VDK79753.1"/>
    </source>
</evidence>